<sequence length="491" mass="56760">MEKITKTSALIQKLRIPSLQVRWITVKTRFKLEDDLQKRIDEELVKPRAHPGVIKKKLINIPEWIVEAMNENLDDYKDEVLKQHKKFSNYLFSRRLPLEEHQLKQKYLDIEADMLGDQVNQLSEDELYETRKKIKGKAYKKLKEKVFSWKALDYDDFRSSLYMVTRGAPEYAVLSRIFSEIQVRDPEFKPTTIFDFGSGVGSVLWAANETWKSITEYTGIDISEKISDLAQKVNKSSPTQVKGVYYRQYLPVSNLKSDIVVSAFSLMELPNAKNRLEVLAKLWRKTNKYLVIVEQGSYAGFTLVNEARDFIRHVMEKIDKSDYFTFAPCPHDLPCPKRKGADRIPCNFLVQYRPLRLLGSNETKNELFSYVVLKKSVRKEEDSWHRCVGPTLLRSKHVRCRFCTPDGNLEEVVFSPGRDGRLLYRCAKATRWGARLAIKPKSPDEMSNGVCDQNSPSTETNDEESDDELGQTEEVEVSTLKDPGATFNNEK</sequence>
<dbReference type="Proteomes" id="UP001239111">
    <property type="component" value="Chromosome 4"/>
</dbReference>
<keyword evidence="2" id="KW-1185">Reference proteome</keyword>
<evidence type="ECO:0000313" key="1">
    <source>
        <dbReference type="EMBL" id="KAJ8668524.1"/>
    </source>
</evidence>
<dbReference type="EMBL" id="CM056744">
    <property type="protein sequence ID" value="KAJ8668524.1"/>
    <property type="molecule type" value="Genomic_DNA"/>
</dbReference>
<comment type="caution">
    <text evidence="1">The sequence shown here is derived from an EMBL/GenBank/DDBJ whole genome shotgun (WGS) entry which is preliminary data.</text>
</comment>
<gene>
    <name evidence="1" type="ORF">QAD02_010187</name>
</gene>
<organism evidence="1 2">
    <name type="scientific">Eretmocerus hayati</name>
    <dbReference type="NCBI Taxonomy" id="131215"/>
    <lineage>
        <taxon>Eukaryota</taxon>
        <taxon>Metazoa</taxon>
        <taxon>Ecdysozoa</taxon>
        <taxon>Arthropoda</taxon>
        <taxon>Hexapoda</taxon>
        <taxon>Insecta</taxon>
        <taxon>Pterygota</taxon>
        <taxon>Neoptera</taxon>
        <taxon>Endopterygota</taxon>
        <taxon>Hymenoptera</taxon>
        <taxon>Apocrita</taxon>
        <taxon>Proctotrupomorpha</taxon>
        <taxon>Chalcidoidea</taxon>
        <taxon>Aphelinidae</taxon>
        <taxon>Aphelininae</taxon>
        <taxon>Eretmocerus</taxon>
    </lineage>
</organism>
<accession>A0ACC2NDW1</accession>
<reference evidence="1" key="1">
    <citation type="submission" date="2023-04" db="EMBL/GenBank/DDBJ databases">
        <title>A chromosome-level genome assembly of the parasitoid wasp Eretmocerus hayati.</title>
        <authorList>
            <person name="Zhong Y."/>
            <person name="Liu S."/>
            <person name="Liu Y."/>
        </authorList>
    </citation>
    <scope>NUCLEOTIDE SEQUENCE</scope>
    <source>
        <strain evidence="1">ZJU_SS_LIU_2023</strain>
    </source>
</reference>
<evidence type="ECO:0000313" key="2">
    <source>
        <dbReference type="Proteomes" id="UP001239111"/>
    </source>
</evidence>
<protein>
    <submittedName>
        <fullName evidence="1">Uncharacterized protein</fullName>
    </submittedName>
</protein>
<proteinExistence type="predicted"/>
<name>A0ACC2NDW1_9HYME</name>